<dbReference type="PROSITE" id="PS50965">
    <property type="entry name" value="NERD"/>
    <property type="match status" value="1"/>
</dbReference>
<dbReference type="Proteomes" id="UP000032512">
    <property type="component" value="Unassembled WGS sequence"/>
</dbReference>
<evidence type="ECO:0000313" key="3">
    <source>
        <dbReference type="Proteomes" id="UP000032512"/>
    </source>
</evidence>
<dbReference type="InterPro" id="IPR011528">
    <property type="entry name" value="NERD"/>
</dbReference>
<evidence type="ECO:0000259" key="1">
    <source>
        <dbReference type="PROSITE" id="PS50965"/>
    </source>
</evidence>
<evidence type="ECO:0000313" key="2">
    <source>
        <dbReference type="EMBL" id="KIY21713.1"/>
    </source>
</evidence>
<gene>
    <name evidence="2" type="ORF">UB32_12465</name>
</gene>
<dbReference type="PATRIC" id="fig|285983.3.peg.1263"/>
<accession>A0A0D6ZAV4</accession>
<sequence>MILKKRSESLELIASRCLNTRMEWSSKEKFHLANLEKGYKGEVEFDRLTDNLSEERYIIDDLLLEVNNSFFQIDKVIISGALIHLLDVKYHEGDFYLESDRLYSVKNGKEYKNSVIQLKPSETLFRQLLQNLKFDYLVQASLVFNNLEFTLYQAPMDQPIILPTQINRFLKELNDTPSKLGQNHKLLAQKLLELHHEKNPYTTLPDYNYEKLKKGMYCHICGSFKTEIKNFDLVCGKCGEQERIEQAVLRSIQDLKILFPEIKITTQIINEWCDGKISKKTITKVLKKNYVSTGRTSDTYYE</sequence>
<dbReference type="AlphaFoldDB" id="A0A0D6ZAV4"/>
<proteinExistence type="predicted"/>
<dbReference type="EMBL" id="JXIQ01000097">
    <property type="protein sequence ID" value="KIY21713.1"/>
    <property type="molecule type" value="Genomic_DNA"/>
</dbReference>
<comment type="caution">
    <text evidence="2">The sequence shown here is derived from an EMBL/GenBank/DDBJ whole genome shotgun (WGS) entry which is preliminary data.</text>
</comment>
<dbReference type="OrthoDB" id="2164794at2"/>
<keyword evidence="3" id="KW-1185">Reference proteome</keyword>
<dbReference type="Pfam" id="PF08378">
    <property type="entry name" value="NERD"/>
    <property type="match status" value="1"/>
</dbReference>
<dbReference type="RefSeq" id="WP_044394236.1">
    <property type="nucleotide sequence ID" value="NZ_JXIQ01000097.1"/>
</dbReference>
<feature type="domain" description="NERD" evidence="1">
    <location>
        <begin position="37"/>
        <end position="151"/>
    </location>
</feature>
<reference evidence="2 3" key="1">
    <citation type="submission" date="2015-01" db="EMBL/GenBank/DDBJ databases">
        <title>Draft genome sequences of the supercritical CO2 tolerant bacteria Bacillus subterraneus MITOT1 and Bacillus cereus MIT0214.</title>
        <authorList>
            <person name="Peet K.C."/>
            <person name="Thompson J.R."/>
        </authorList>
    </citation>
    <scope>NUCLEOTIDE SEQUENCE [LARGE SCALE GENOMIC DNA]</scope>
    <source>
        <strain evidence="2 3">MITOT1</strain>
    </source>
</reference>
<protein>
    <submittedName>
        <fullName evidence="2">Nuclease</fullName>
    </submittedName>
</protein>
<organism evidence="2 3">
    <name type="scientific">Mesobacillus subterraneus</name>
    <dbReference type="NCBI Taxonomy" id="285983"/>
    <lineage>
        <taxon>Bacteria</taxon>
        <taxon>Bacillati</taxon>
        <taxon>Bacillota</taxon>
        <taxon>Bacilli</taxon>
        <taxon>Bacillales</taxon>
        <taxon>Bacillaceae</taxon>
        <taxon>Mesobacillus</taxon>
    </lineage>
</organism>
<name>A0A0D6ZAV4_9BACI</name>